<dbReference type="AlphaFoldDB" id="A0A317ZEM8"/>
<dbReference type="InterPro" id="IPR011014">
    <property type="entry name" value="MscS_channel_TM-2"/>
</dbReference>
<dbReference type="InterPro" id="IPR049278">
    <property type="entry name" value="MS_channel_C"/>
</dbReference>
<dbReference type="GO" id="GO:0008381">
    <property type="term" value="F:mechanosensitive monoatomic ion channel activity"/>
    <property type="evidence" value="ECO:0007669"/>
    <property type="project" value="UniProtKB-ARBA"/>
</dbReference>
<feature type="transmembrane region" description="Helical" evidence="7">
    <location>
        <begin position="29"/>
        <end position="47"/>
    </location>
</feature>
<dbReference type="InterPro" id="IPR052702">
    <property type="entry name" value="MscS-like_channel"/>
</dbReference>
<organism evidence="11 12">
    <name type="scientific">Coraliomargarita sinensis</name>
    <dbReference type="NCBI Taxonomy" id="2174842"/>
    <lineage>
        <taxon>Bacteria</taxon>
        <taxon>Pseudomonadati</taxon>
        <taxon>Verrucomicrobiota</taxon>
        <taxon>Opitutia</taxon>
        <taxon>Puniceicoccales</taxon>
        <taxon>Coraliomargaritaceae</taxon>
        <taxon>Coraliomargarita</taxon>
    </lineage>
</organism>
<evidence type="ECO:0000256" key="6">
    <source>
        <dbReference type="ARBA" id="ARBA00023136"/>
    </source>
</evidence>
<reference evidence="11 12" key="1">
    <citation type="submission" date="2018-05" db="EMBL/GenBank/DDBJ databases">
        <title>Coraliomargarita sinensis sp. nov., isolated from a marine solar saltern.</title>
        <authorList>
            <person name="Zhou L.Y."/>
        </authorList>
    </citation>
    <scope>NUCLEOTIDE SEQUENCE [LARGE SCALE GENOMIC DNA]</scope>
    <source>
        <strain evidence="11 12">WN38</strain>
    </source>
</reference>
<dbReference type="Proteomes" id="UP000247099">
    <property type="component" value="Unassembled WGS sequence"/>
</dbReference>
<dbReference type="InterPro" id="IPR049142">
    <property type="entry name" value="MS_channel_1st"/>
</dbReference>
<dbReference type="SUPFAM" id="SSF82861">
    <property type="entry name" value="Mechanosensitive channel protein MscS (YggB), transmembrane region"/>
    <property type="match status" value="1"/>
</dbReference>
<dbReference type="SUPFAM" id="SSF50182">
    <property type="entry name" value="Sm-like ribonucleoproteins"/>
    <property type="match status" value="1"/>
</dbReference>
<dbReference type="InterPro" id="IPR011066">
    <property type="entry name" value="MscS_channel_C_sf"/>
</dbReference>
<keyword evidence="3" id="KW-1003">Cell membrane</keyword>
<dbReference type="Pfam" id="PF21082">
    <property type="entry name" value="MS_channel_3rd"/>
    <property type="match status" value="1"/>
</dbReference>
<comment type="similarity">
    <text evidence="2">Belongs to the MscS (TC 1.A.23) family.</text>
</comment>
<evidence type="ECO:0000259" key="10">
    <source>
        <dbReference type="Pfam" id="PF21088"/>
    </source>
</evidence>
<evidence type="ECO:0000256" key="2">
    <source>
        <dbReference type="ARBA" id="ARBA00008017"/>
    </source>
</evidence>
<evidence type="ECO:0000313" key="12">
    <source>
        <dbReference type="Proteomes" id="UP000247099"/>
    </source>
</evidence>
<dbReference type="RefSeq" id="WP_110131977.1">
    <property type="nucleotide sequence ID" value="NZ_QHJQ01000011.1"/>
</dbReference>
<feature type="domain" description="Mechanosensitive ion channel transmembrane helices 2/3" evidence="10">
    <location>
        <begin position="204"/>
        <end position="245"/>
    </location>
</feature>
<dbReference type="PANTHER" id="PTHR30347:SF1">
    <property type="entry name" value="MECHANOSENSITIVE CHANNEL MSCK"/>
    <property type="match status" value="1"/>
</dbReference>
<dbReference type="OrthoDB" id="9809206at2"/>
<keyword evidence="12" id="KW-1185">Reference proteome</keyword>
<feature type="transmembrane region" description="Helical" evidence="7">
    <location>
        <begin position="163"/>
        <end position="184"/>
    </location>
</feature>
<feature type="domain" description="Mechanosensitive ion channel MscS" evidence="8">
    <location>
        <begin position="247"/>
        <end position="312"/>
    </location>
</feature>
<feature type="domain" description="Mechanosensitive ion channel MscS C-terminal" evidence="9">
    <location>
        <begin position="322"/>
        <end position="404"/>
    </location>
</feature>
<dbReference type="InParanoid" id="A0A317ZEM8"/>
<keyword evidence="4 7" id="KW-0812">Transmembrane</keyword>
<evidence type="ECO:0000256" key="5">
    <source>
        <dbReference type="ARBA" id="ARBA00022989"/>
    </source>
</evidence>
<evidence type="ECO:0000313" key="11">
    <source>
        <dbReference type="EMBL" id="PXA03222.1"/>
    </source>
</evidence>
<keyword evidence="6 7" id="KW-0472">Membrane</keyword>
<dbReference type="Pfam" id="PF00924">
    <property type="entry name" value="MS_channel_2nd"/>
    <property type="match status" value="1"/>
</dbReference>
<evidence type="ECO:0000256" key="7">
    <source>
        <dbReference type="SAM" id="Phobius"/>
    </source>
</evidence>
<name>A0A317ZEM8_9BACT</name>
<evidence type="ECO:0000259" key="9">
    <source>
        <dbReference type="Pfam" id="PF21082"/>
    </source>
</evidence>
<evidence type="ECO:0000256" key="4">
    <source>
        <dbReference type="ARBA" id="ARBA00022692"/>
    </source>
</evidence>
<dbReference type="GO" id="GO:0005886">
    <property type="term" value="C:plasma membrane"/>
    <property type="evidence" value="ECO:0007669"/>
    <property type="project" value="UniProtKB-SubCell"/>
</dbReference>
<dbReference type="Gene3D" id="3.30.70.100">
    <property type="match status" value="1"/>
</dbReference>
<dbReference type="InterPro" id="IPR010920">
    <property type="entry name" value="LSM_dom_sf"/>
</dbReference>
<evidence type="ECO:0000259" key="8">
    <source>
        <dbReference type="Pfam" id="PF00924"/>
    </source>
</evidence>
<evidence type="ECO:0000256" key="3">
    <source>
        <dbReference type="ARBA" id="ARBA00022475"/>
    </source>
</evidence>
<dbReference type="EMBL" id="QHJQ01000011">
    <property type="protein sequence ID" value="PXA03222.1"/>
    <property type="molecule type" value="Genomic_DNA"/>
</dbReference>
<protein>
    <submittedName>
        <fullName evidence="11">Mechanosensitive ion channel protein</fullName>
    </submittedName>
</protein>
<feature type="transmembrane region" description="Helical" evidence="7">
    <location>
        <begin position="205"/>
        <end position="224"/>
    </location>
</feature>
<accession>A0A317ZEM8</accession>
<dbReference type="PANTHER" id="PTHR30347">
    <property type="entry name" value="POTASSIUM CHANNEL RELATED"/>
    <property type="match status" value="1"/>
</dbReference>
<feature type="transmembrane region" description="Helical" evidence="7">
    <location>
        <begin position="93"/>
        <end position="114"/>
    </location>
</feature>
<sequence length="429" mass="47816">MRPTSLDHIMQEAWRKLLIPDTGYEISDLWQVLLVLLVLLLSAKFVPRTQKGEDKVYNVGLWFREQRSFIVFWVAVLVLHVGFELLTPLETSVFQLFNYLGAAWFLIGFVTSFIKNRFWAESWAAVFYLLTAYSILALAGPAVEFLDELRFGVGTFSISAWQVLAGLFTILFALWMSLAIARLVERQVQRVPRMSGSLKVLISKVARILILVVAGMMALNAMGIDLSALTVMGGAIGLGLGFGLQKVVSNFISGIILLMDNSIKPGDVIEIEGTYGWINNLRARYASIITRDGTEHLIPNEDLITQKVTNWSFTDNLVRQRIPIGVSYGADPHQCIEIVLEAARSIDRILKEPAPACLLTGFGDSSVDLELRIWIADPANGVANVKSAALLAVWDAFKANGIEIPFPQRDLHIRSSHVDFVKREEPDPE</sequence>
<feature type="transmembrane region" description="Helical" evidence="7">
    <location>
        <begin position="68"/>
        <end position="87"/>
    </location>
</feature>
<dbReference type="Gene3D" id="1.10.287.1260">
    <property type="match status" value="1"/>
</dbReference>
<dbReference type="InterPro" id="IPR006685">
    <property type="entry name" value="MscS_channel_2nd"/>
</dbReference>
<dbReference type="Gene3D" id="2.30.30.60">
    <property type="match status" value="1"/>
</dbReference>
<proteinExistence type="inferred from homology"/>
<keyword evidence="5 7" id="KW-1133">Transmembrane helix</keyword>
<gene>
    <name evidence="11" type="ORF">DDZ13_13450</name>
</gene>
<evidence type="ECO:0000256" key="1">
    <source>
        <dbReference type="ARBA" id="ARBA00004651"/>
    </source>
</evidence>
<comment type="subcellular location">
    <subcellularLocation>
        <location evidence="1">Cell membrane</location>
        <topology evidence="1">Multi-pass membrane protein</topology>
    </subcellularLocation>
</comment>
<feature type="transmembrane region" description="Helical" evidence="7">
    <location>
        <begin position="126"/>
        <end position="143"/>
    </location>
</feature>
<dbReference type="Pfam" id="PF21088">
    <property type="entry name" value="MS_channel_1st"/>
    <property type="match status" value="1"/>
</dbReference>
<comment type="caution">
    <text evidence="11">The sequence shown here is derived from an EMBL/GenBank/DDBJ whole genome shotgun (WGS) entry which is preliminary data.</text>
</comment>
<dbReference type="SUPFAM" id="SSF82689">
    <property type="entry name" value="Mechanosensitive channel protein MscS (YggB), C-terminal domain"/>
    <property type="match status" value="1"/>
</dbReference>
<dbReference type="InterPro" id="IPR023408">
    <property type="entry name" value="MscS_beta-dom_sf"/>
</dbReference>